<dbReference type="RefSeq" id="WP_208259533.1">
    <property type="nucleotide sequence ID" value="NZ_JAGEOJ010000013.1"/>
</dbReference>
<accession>A0A939T756</accession>
<keyword evidence="3" id="KW-1185">Reference proteome</keyword>
<proteinExistence type="predicted"/>
<reference evidence="2" key="1">
    <citation type="submission" date="2021-03" db="EMBL/GenBank/DDBJ databases">
        <authorList>
            <person name="Kanchanasin P."/>
            <person name="Saeng-In P."/>
            <person name="Phongsopitanun W."/>
            <person name="Yuki M."/>
            <person name="Kudo T."/>
            <person name="Ohkuma M."/>
            <person name="Tanasupawat S."/>
        </authorList>
    </citation>
    <scope>NUCLEOTIDE SEQUENCE</scope>
    <source>
        <strain evidence="2">GKU 128</strain>
    </source>
</reference>
<evidence type="ECO:0000313" key="3">
    <source>
        <dbReference type="Proteomes" id="UP000669179"/>
    </source>
</evidence>
<dbReference type="EMBL" id="JAGEOJ010000013">
    <property type="protein sequence ID" value="MBO2451659.1"/>
    <property type="molecule type" value="Genomic_DNA"/>
</dbReference>
<sequence>MTAHQHLPRPSRHNTAPAAALDSCSRGRRRNPGLALTIAEKSFQLLVTGPRPLALDGQAVGHGLPARSVDLGELRTLLLSRNASDELKDAAWAELLRQARTGDPAWVVGCVGVAMPGLKSVAGRAIRTSPERFAEDIVSEILTEFVAQLQRIDITRSHIAARLLVWADRKGAVRARAGALQQVPTDPVELNTTAPHPVSEPASLLADAVRQQIITAAEAKLINTTRLESVPLAEYARVCGEPEKKLYSRRERAEARLVTAIGEGQVSAISASDVQRNGPFPGAS</sequence>
<name>A0A939T756_9ACTN</name>
<feature type="region of interest" description="Disordered" evidence="1">
    <location>
        <begin position="1"/>
        <end position="26"/>
    </location>
</feature>
<protein>
    <submittedName>
        <fullName evidence="2">Uncharacterized protein</fullName>
    </submittedName>
</protein>
<dbReference type="Proteomes" id="UP000669179">
    <property type="component" value="Unassembled WGS sequence"/>
</dbReference>
<organism evidence="2 3">
    <name type="scientific">Actinomadura barringtoniae</name>
    <dbReference type="NCBI Taxonomy" id="1427535"/>
    <lineage>
        <taxon>Bacteria</taxon>
        <taxon>Bacillati</taxon>
        <taxon>Actinomycetota</taxon>
        <taxon>Actinomycetes</taxon>
        <taxon>Streptosporangiales</taxon>
        <taxon>Thermomonosporaceae</taxon>
        <taxon>Actinomadura</taxon>
    </lineage>
</organism>
<comment type="caution">
    <text evidence="2">The sequence shown here is derived from an EMBL/GenBank/DDBJ whole genome shotgun (WGS) entry which is preliminary data.</text>
</comment>
<feature type="compositionally biased region" description="Basic residues" evidence="1">
    <location>
        <begin position="1"/>
        <end position="12"/>
    </location>
</feature>
<dbReference type="AlphaFoldDB" id="A0A939T756"/>
<gene>
    <name evidence="2" type="ORF">J4573_31530</name>
</gene>
<evidence type="ECO:0000256" key="1">
    <source>
        <dbReference type="SAM" id="MobiDB-lite"/>
    </source>
</evidence>
<evidence type="ECO:0000313" key="2">
    <source>
        <dbReference type="EMBL" id="MBO2451659.1"/>
    </source>
</evidence>